<dbReference type="GO" id="GO:0008670">
    <property type="term" value="F:2,4-dienoyl-CoA reductase (NADPH) activity"/>
    <property type="evidence" value="ECO:0007669"/>
    <property type="project" value="UniProtKB-EC"/>
</dbReference>
<dbReference type="InterPro" id="IPR001155">
    <property type="entry name" value="OxRdtase_FMN_N"/>
</dbReference>
<organism evidence="12 13">
    <name type="scientific">Paraclostridium sordellii</name>
    <name type="common">Clostridium sordellii</name>
    <dbReference type="NCBI Taxonomy" id="1505"/>
    <lineage>
        <taxon>Bacteria</taxon>
        <taxon>Bacillati</taxon>
        <taxon>Bacillota</taxon>
        <taxon>Clostridia</taxon>
        <taxon>Peptostreptococcales</taxon>
        <taxon>Peptostreptococcaceae</taxon>
        <taxon>Paraclostridium</taxon>
    </lineage>
</organism>
<feature type="domain" description="FAD/NAD(P)-binding" evidence="11">
    <location>
        <begin position="374"/>
        <end position="601"/>
    </location>
</feature>
<dbReference type="AlphaFoldDB" id="A0A0C7G884"/>
<dbReference type="GO" id="GO:0010181">
    <property type="term" value="F:FMN binding"/>
    <property type="evidence" value="ECO:0007669"/>
    <property type="project" value="InterPro"/>
</dbReference>
<dbReference type="InterPro" id="IPR013785">
    <property type="entry name" value="Aldolase_TIM"/>
</dbReference>
<dbReference type="InterPro" id="IPR036188">
    <property type="entry name" value="FAD/NAD-bd_sf"/>
</dbReference>
<dbReference type="InterPro" id="IPR023753">
    <property type="entry name" value="FAD/NAD-binding_dom"/>
</dbReference>
<comment type="cofactor">
    <cofactor evidence="2">
        <name>[4Fe-4S] cluster</name>
        <dbReference type="ChEBI" id="CHEBI:49883"/>
    </cofactor>
</comment>
<proteinExistence type="inferred from homology"/>
<keyword evidence="5" id="KW-0288">FMN</keyword>
<dbReference type="InterPro" id="IPR051793">
    <property type="entry name" value="NADH:flavin_oxidoreductase"/>
</dbReference>
<dbReference type="RefSeq" id="WP_055338045.1">
    <property type="nucleotide sequence ID" value="NZ_CDNF01000034.1"/>
</dbReference>
<feature type="domain" description="NADH:flavin oxidoreductase/NADH oxidase N-terminal" evidence="10">
    <location>
        <begin position="5"/>
        <end position="327"/>
    </location>
</feature>
<evidence type="ECO:0000256" key="7">
    <source>
        <dbReference type="ARBA" id="ARBA00023002"/>
    </source>
</evidence>
<dbReference type="Gene3D" id="3.40.50.720">
    <property type="entry name" value="NAD(P)-binding Rossmann-like Domain"/>
    <property type="match status" value="1"/>
</dbReference>
<comment type="similarity">
    <text evidence="3">In the N-terminal section; belongs to the NADH:flavin oxidoreductase/NADH oxidase family.</text>
</comment>
<name>A0A0C7G884_PARSO</name>
<dbReference type="Pfam" id="PF00724">
    <property type="entry name" value="Oxidored_FMN"/>
    <property type="match status" value="1"/>
</dbReference>
<dbReference type="PRINTS" id="PR00368">
    <property type="entry name" value="FADPNR"/>
</dbReference>
<gene>
    <name evidence="12" type="ORF">R28058_17461</name>
</gene>
<protein>
    <submittedName>
        <fullName evidence="12">2</fullName>
        <ecNumber evidence="12">1.-.-.-</ecNumber>
        <ecNumber evidence="12">1.3.1.34</ecNumber>
    </submittedName>
</protein>
<evidence type="ECO:0000313" key="12">
    <source>
        <dbReference type="EMBL" id="CEQ04013.1"/>
    </source>
</evidence>
<dbReference type="CDD" id="cd02803">
    <property type="entry name" value="OYE_like_FMN_family"/>
    <property type="match status" value="1"/>
</dbReference>
<evidence type="ECO:0000256" key="5">
    <source>
        <dbReference type="ARBA" id="ARBA00022643"/>
    </source>
</evidence>
<evidence type="ECO:0000259" key="10">
    <source>
        <dbReference type="Pfam" id="PF00724"/>
    </source>
</evidence>
<dbReference type="SUPFAM" id="SSF51905">
    <property type="entry name" value="FAD/NAD(P)-binding domain"/>
    <property type="match status" value="1"/>
</dbReference>
<dbReference type="EC" id="1.-.-.-" evidence="12"/>
<dbReference type="PANTHER" id="PTHR42917">
    <property type="entry name" value="2,4-DIENOYL-COA REDUCTASE"/>
    <property type="match status" value="1"/>
</dbReference>
<evidence type="ECO:0000259" key="11">
    <source>
        <dbReference type="Pfam" id="PF07992"/>
    </source>
</evidence>
<dbReference type="PANTHER" id="PTHR42917:SF2">
    <property type="entry name" value="2,4-DIENOYL-COA REDUCTASE [(2E)-ENOYL-COA-PRODUCING]"/>
    <property type="match status" value="1"/>
</dbReference>
<evidence type="ECO:0000313" key="13">
    <source>
        <dbReference type="Proteomes" id="UP000049127"/>
    </source>
</evidence>
<accession>A0A0C7G884</accession>
<keyword evidence="4" id="KW-0285">Flavoprotein</keyword>
<dbReference type="GO" id="GO:0051536">
    <property type="term" value="F:iron-sulfur cluster binding"/>
    <property type="evidence" value="ECO:0007669"/>
    <property type="project" value="UniProtKB-KW"/>
</dbReference>
<keyword evidence="8" id="KW-0408">Iron</keyword>
<dbReference type="PRINTS" id="PR00411">
    <property type="entry name" value="PNDRDTASEI"/>
</dbReference>
<dbReference type="OrthoDB" id="9772736at2"/>
<dbReference type="EC" id="1.3.1.34" evidence="12"/>
<dbReference type="GO" id="GO:0046872">
    <property type="term" value="F:metal ion binding"/>
    <property type="evidence" value="ECO:0007669"/>
    <property type="project" value="UniProtKB-KW"/>
</dbReference>
<dbReference type="Gene3D" id="3.20.20.70">
    <property type="entry name" value="Aldolase class I"/>
    <property type="match status" value="1"/>
</dbReference>
<evidence type="ECO:0000256" key="1">
    <source>
        <dbReference type="ARBA" id="ARBA00001917"/>
    </source>
</evidence>
<sequence length="642" mass="70257">MRYNSLFSPFKIKDLEIKNRVILPAMMTKMASPTGLVTQNLIDYHVAIAKGGCGLNFTEVCAIHKSTHGNGYLALYNDEHFEGMKNLIDNVHNVGGKIGVQIWHGGQVAIALLPKDRTPMVTEGMTHEDINEIVNCYGKSTKMAVAAGCDAIEFHAAHTYLPHTFLSAAFNKRDDEYSGSLENRARFSLEVIRTMRANMPETMPLFMRVDALDDYVQNGLTIEDVIEFLKMAKAEGVDIIDISRGNNKSAALKYEVPSIDTPRGYNIENVKKIRDAIKMPVVGVGRINHPEIANKFIEEEKCDLVAIGRGQITDHEFCNKAKDGKADSIRLCVGCLKGCFDSIMNPNIPTITCMRNPMVGKEGQPITKTTNPKTVLIAGGGMGGMMTANMLKFRGHNPILCEASNKLGGQFNLAGAAPYKGEMLDAVDWETKEATRLCVDIRLNTVVTPELVSKINPDEVIIATGAVASKPKIKGIESKNVFTYEEVLSGNVELSGNVVIIGGKMVGLETAQYLTNKGIKCTVIDEAERLGGDLGWIRSMNMLENMYVIGVNQVTSAKVMEIKKNEVVYIKDETEISVNCDAVVIALGATSVDLKDVQLKCRDLEIPFHIIGDAKSPRVALNTTLEGIEIALNLDSEKVVNV</sequence>
<dbReference type="Pfam" id="PF07992">
    <property type="entry name" value="Pyr_redox_2"/>
    <property type="match status" value="1"/>
</dbReference>
<keyword evidence="9" id="KW-0411">Iron-sulfur</keyword>
<dbReference type="EMBL" id="CEKZ01000003">
    <property type="protein sequence ID" value="CEQ04013.1"/>
    <property type="molecule type" value="Genomic_DNA"/>
</dbReference>
<reference evidence="12 13" key="1">
    <citation type="submission" date="2015-01" db="EMBL/GenBank/DDBJ databases">
        <authorList>
            <person name="Aslett A.Martin."/>
            <person name="De Silva Nishadi"/>
        </authorList>
    </citation>
    <scope>NUCLEOTIDE SEQUENCE [LARGE SCALE GENOMIC DNA]</scope>
    <source>
        <strain evidence="12 13">R28058</strain>
    </source>
</reference>
<dbReference type="SUPFAM" id="SSF51395">
    <property type="entry name" value="FMN-linked oxidoreductases"/>
    <property type="match status" value="1"/>
</dbReference>
<evidence type="ECO:0000256" key="9">
    <source>
        <dbReference type="ARBA" id="ARBA00023014"/>
    </source>
</evidence>
<evidence type="ECO:0000256" key="8">
    <source>
        <dbReference type="ARBA" id="ARBA00023004"/>
    </source>
</evidence>
<dbReference type="Proteomes" id="UP000049127">
    <property type="component" value="Unassembled WGS sequence"/>
</dbReference>
<evidence type="ECO:0000256" key="2">
    <source>
        <dbReference type="ARBA" id="ARBA00001966"/>
    </source>
</evidence>
<evidence type="ECO:0000256" key="4">
    <source>
        <dbReference type="ARBA" id="ARBA00022630"/>
    </source>
</evidence>
<evidence type="ECO:0000256" key="3">
    <source>
        <dbReference type="ARBA" id="ARBA00011048"/>
    </source>
</evidence>
<evidence type="ECO:0000256" key="6">
    <source>
        <dbReference type="ARBA" id="ARBA00022723"/>
    </source>
</evidence>
<keyword evidence="7 12" id="KW-0560">Oxidoreductase</keyword>
<dbReference type="Gene3D" id="3.50.50.60">
    <property type="entry name" value="FAD/NAD(P)-binding domain"/>
    <property type="match status" value="1"/>
</dbReference>
<keyword evidence="6" id="KW-0479">Metal-binding</keyword>
<comment type="cofactor">
    <cofactor evidence="1">
        <name>FMN</name>
        <dbReference type="ChEBI" id="CHEBI:58210"/>
    </cofactor>
</comment>